<protein>
    <submittedName>
        <fullName evidence="1">Uncharacterized protein</fullName>
    </submittedName>
</protein>
<evidence type="ECO:0000313" key="2">
    <source>
        <dbReference type="Proteomes" id="UP000091857"/>
    </source>
</evidence>
<comment type="caution">
    <text evidence="1">The sequence shown here is derived from an EMBL/GenBank/DDBJ whole genome shotgun (WGS) entry which is preliminary data.</text>
</comment>
<gene>
    <name evidence="1" type="ORF">MANES_11G000650v8</name>
</gene>
<accession>A0ACB7GRP9</accession>
<dbReference type="Proteomes" id="UP000091857">
    <property type="component" value="Chromosome 11"/>
</dbReference>
<reference evidence="2" key="1">
    <citation type="journal article" date="2016" name="Nat. Biotechnol.">
        <title>Sequencing wild and cultivated cassava and related species reveals extensive interspecific hybridization and genetic diversity.</title>
        <authorList>
            <person name="Bredeson J.V."/>
            <person name="Lyons J.B."/>
            <person name="Prochnik S.E."/>
            <person name="Wu G.A."/>
            <person name="Ha C.M."/>
            <person name="Edsinger-Gonzales E."/>
            <person name="Grimwood J."/>
            <person name="Schmutz J."/>
            <person name="Rabbi I.Y."/>
            <person name="Egesi C."/>
            <person name="Nauluvula P."/>
            <person name="Lebot V."/>
            <person name="Ndunguru J."/>
            <person name="Mkamilo G."/>
            <person name="Bart R.S."/>
            <person name="Setter T.L."/>
            <person name="Gleadow R.M."/>
            <person name="Kulakow P."/>
            <person name="Ferguson M.E."/>
            <person name="Rounsley S."/>
            <person name="Rokhsar D.S."/>
        </authorList>
    </citation>
    <scope>NUCLEOTIDE SEQUENCE [LARGE SCALE GENOMIC DNA]</scope>
    <source>
        <strain evidence="2">cv. AM560-2</strain>
    </source>
</reference>
<organism evidence="1 2">
    <name type="scientific">Manihot esculenta</name>
    <name type="common">Cassava</name>
    <name type="synonym">Jatropha manihot</name>
    <dbReference type="NCBI Taxonomy" id="3983"/>
    <lineage>
        <taxon>Eukaryota</taxon>
        <taxon>Viridiplantae</taxon>
        <taxon>Streptophyta</taxon>
        <taxon>Embryophyta</taxon>
        <taxon>Tracheophyta</taxon>
        <taxon>Spermatophyta</taxon>
        <taxon>Magnoliopsida</taxon>
        <taxon>eudicotyledons</taxon>
        <taxon>Gunneridae</taxon>
        <taxon>Pentapetalae</taxon>
        <taxon>rosids</taxon>
        <taxon>fabids</taxon>
        <taxon>Malpighiales</taxon>
        <taxon>Euphorbiaceae</taxon>
        <taxon>Crotonoideae</taxon>
        <taxon>Manihoteae</taxon>
        <taxon>Manihot</taxon>
    </lineage>
</organism>
<dbReference type="EMBL" id="CM004397">
    <property type="protein sequence ID" value="KAG8643067.1"/>
    <property type="molecule type" value="Genomic_DNA"/>
</dbReference>
<name>A0ACB7GRP9_MANES</name>
<evidence type="ECO:0000313" key="1">
    <source>
        <dbReference type="EMBL" id="KAG8643067.1"/>
    </source>
</evidence>
<keyword evidence="2" id="KW-1185">Reference proteome</keyword>
<proteinExistence type="predicted"/>
<sequence>MVRGKDGTFFSRCEECKKDVPVALVSVHSCCLVARIKMNLEAQDVENPAEVKKKTERKKATLTEPKAKKAKKEKKRNNPNALPLLSSYSWMNSERPSRKQIQTIRPLRGLK</sequence>